<dbReference type="Proteomes" id="UP000037716">
    <property type="component" value="Unassembled WGS sequence"/>
</dbReference>
<evidence type="ECO:0000313" key="2">
    <source>
        <dbReference type="EMBL" id="KOY51885.1"/>
    </source>
</evidence>
<reference evidence="3 5" key="2">
    <citation type="submission" date="2016-10" db="EMBL/GenBank/DDBJ databases">
        <authorList>
            <person name="Varghese N."/>
            <person name="Submissions S."/>
        </authorList>
    </citation>
    <scope>NUCLEOTIDE SEQUENCE [LARGE SCALE GENOMIC DNA]</scope>
    <source>
        <strain evidence="3 5">DSW-5</strain>
    </source>
</reference>
<keyword evidence="5" id="KW-1185">Reference proteome</keyword>
<evidence type="ECO:0000313" key="5">
    <source>
        <dbReference type="Proteomes" id="UP000183071"/>
    </source>
</evidence>
<protein>
    <submittedName>
        <fullName evidence="2">Uncharacterized protein</fullName>
    </submittedName>
</protein>
<dbReference type="AlphaFoldDB" id="A0A0M9CH74"/>
<proteinExistence type="predicted"/>
<evidence type="ECO:0000313" key="3">
    <source>
        <dbReference type="EMBL" id="SEE00602.1"/>
    </source>
</evidence>
<reference evidence="2 4" key="1">
    <citation type="submission" date="2015-07" db="EMBL/GenBank/DDBJ databases">
        <title>Genome of Polaribacter dokdonenesis DSW-5, isolated from seawater off Dokdo in Korea.</title>
        <authorList>
            <person name="Yoon K."/>
            <person name="Song J.Y."/>
            <person name="Kim J.F."/>
        </authorList>
    </citation>
    <scope>NUCLEOTIDE SEQUENCE [LARGE SCALE GENOMIC DNA]</scope>
    <source>
        <strain evidence="2 4">DSW-5</strain>
    </source>
</reference>
<evidence type="ECO:0000313" key="4">
    <source>
        <dbReference type="Proteomes" id="UP000037716"/>
    </source>
</evidence>
<organism evidence="2 4">
    <name type="scientific">Polaribacter dokdonensis DSW-5</name>
    <dbReference type="NCBI Taxonomy" id="1300348"/>
    <lineage>
        <taxon>Bacteria</taxon>
        <taxon>Pseudomonadati</taxon>
        <taxon>Bacteroidota</taxon>
        <taxon>Flavobacteriia</taxon>
        <taxon>Flavobacteriales</taxon>
        <taxon>Flavobacteriaceae</taxon>
    </lineage>
</organism>
<keyword evidence="1" id="KW-0472">Membrane</keyword>
<accession>A0A0M9CH74</accession>
<feature type="transmembrane region" description="Helical" evidence="1">
    <location>
        <begin position="69"/>
        <end position="86"/>
    </location>
</feature>
<keyword evidence="1" id="KW-0812">Transmembrane</keyword>
<dbReference type="EMBL" id="LGBR01000001">
    <property type="protein sequence ID" value="KOY51885.1"/>
    <property type="molecule type" value="Genomic_DNA"/>
</dbReference>
<dbReference type="EMBL" id="FNUE01000001">
    <property type="protein sequence ID" value="SEE00602.1"/>
    <property type="molecule type" value="Genomic_DNA"/>
</dbReference>
<name>A0A0M9CH74_9FLAO</name>
<sequence>MGFGGSAAAMITSLKNNKRNRVSTFEKLKNHKKGNSIKVSFRKKASKNQLKKIREKLQAENKQKRRRNIIFLTVGILIIIYAIGFVKF</sequence>
<dbReference type="STRING" id="1300348.I602_1445"/>
<dbReference type="RefSeq" id="WP_053974031.1">
    <property type="nucleotide sequence ID" value="NZ_FNUE01000001.1"/>
</dbReference>
<gene>
    <name evidence="2" type="ORF">I602_1445</name>
    <name evidence="3" type="ORF">SAMN05444353_0323</name>
</gene>
<dbReference type="Proteomes" id="UP000183071">
    <property type="component" value="Unassembled WGS sequence"/>
</dbReference>
<comment type="caution">
    <text evidence="2">The sequence shown here is derived from an EMBL/GenBank/DDBJ whole genome shotgun (WGS) entry which is preliminary data.</text>
</comment>
<evidence type="ECO:0000256" key="1">
    <source>
        <dbReference type="SAM" id="Phobius"/>
    </source>
</evidence>
<keyword evidence="1" id="KW-1133">Transmembrane helix</keyword>
<dbReference type="OrthoDB" id="1121212at2"/>
<dbReference type="PATRIC" id="fig|1300348.6.peg.1444"/>